<name>A0A2S9K5W9_9BURK</name>
<dbReference type="OrthoDB" id="5298003at2"/>
<dbReference type="Proteomes" id="UP000238589">
    <property type="component" value="Unassembled WGS sequence"/>
</dbReference>
<dbReference type="AlphaFoldDB" id="A0A2S9K5W9"/>
<protein>
    <recommendedName>
        <fullName evidence="4">Cyd operon protein YbgE</fullName>
    </recommendedName>
</protein>
<evidence type="ECO:0000313" key="2">
    <source>
        <dbReference type="EMBL" id="PRD65859.1"/>
    </source>
</evidence>
<evidence type="ECO:0000256" key="1">
    <source>
        <dbReference type="SAM" id="Phobius"/>
    </source>
</evidence>
<dbReference type="InterPro" id="IPR011846">
    <property type="entry name" value="Cyd_oper_YbgE"/>
</dbReference>
<sequence>MQAQAGLHWPSLLVAIVLMLVGSIAPVYLADAQGHAHHGLAMLAFWAMSAGFVRGVGFIPRAKPWRWLFSGWACAIALLAAVLLRMNVS</sequence>
<organism evidence="2 3">
    <name type="scientific">Malikia granosa</name>
    <dbReference type="NCBI Taxonomy" id="263067"/>
    <lineage>
        <taxon>Bacteria</taxon>
        <taxon>Pseudomonadati</taxon>
        <taxon>Pseudomonadota</taxon>
        <taxon>Betaproteobacteria</taxon>
        <taxon>Burkholderiales</taxon>
        <taxon>Comamonadaceae</taxon>
        <taxon>Malikia</taxon>
    </lineage>
</organism>
<dbReference type="EMBL" id="PVLQ01000023">
    <property type="protein sequence ID" value="PRD65859.1"/>
    <property type="molecule type" value="Genomic_DNA"/>
</dbReference>
<keyword evidence="3" id="KW-1185">Reference proteome</keyword>
<keyword evidence="1" id="KW-1133">Transmembrane helix</keyword>
<accession>A0A2S9K5W9</accession>
<evidence type="ECO:0000313" key="3">
    <source>
        <dbReference type="Proteomes" id="UP000238589"/>
    </source>
</evidence>
<reference evidence="2 3" key="1">
    <citation type="submission" date="2018-03" db="EMBL/GenBank/DDBJ databases">
        <title>Comparative genomics illustrates the genes involved in a hyperalkaliphilic mechanisms of Serpentinomonas isolated from highly-alkaline calcium-rich serpentinized springs.</title>
        <authorList>
            <person name="Suzuki S."/>
            <person name="Ishii S."/>
            <person name="Walworth N."/>
            <person name="Bird L."/>
            <person name="Kuenen J.G."/>
            <person name="Nealson K.H."/>
        </authorList>
    </citation>
    <scope>NUCLEOTIDE SEQUENCE [LARGE SCALE GENOMIC DNA]</scope>
    <source>
        <strain evidence="2 3">P1</strain>
    </source>
</reference>
<keyword evidence="1" id="KW-0472">Membrane</keyword>
<comment type="caution">
    <text evidence="2">The sequence shown here is derived from an EMBL/GenBank/DDBJ whole genome shotgun (WGS) entry which is preliminary data.</text>
</comment>
<dbReference type="RefSeq" id="WP_105747890.1">
    <property type="nucleotide sequence ID" value="NZ_PVLQ01000023.1"/>
</dbReference>
<gene>
    <name evidence="2" type="ORF">C6P64_07105</name>
</gene>
<feature type="transmembrane region" description="Helical" evidence="1">
    <location>
        <begin position="40"/>
        <end position="59"/>
    </location>
</feature>
<evidence type="ECO:0008006" key="4">
    <source>
        <dbReference type="Google" id="ProtNLM"/>
    </source>
</evidence>
<dbReference type="Pfam" id="PF09600">
    <property type="entry name" value="Cyd_oper_YbgE"/>
    <property type="match status" value="1"/>
</dbReference>
<keyword evidence="1" id="KW-0812">Transmembrane</keyword>
<feature type="transmembrane region" description="Helical" evidence="1">
    <location>
        <begin position="6"/>
        <end position="28"/>
    </location>
</feature>
<feature type="transmembrane region" description="Helical" evidence="1">
    <location>
        <begin position="65"/>
        <end position="84"/>
    </location>
</feature>
<proteinExistence type="predicted"/>